<evidence type="ECO:0000313" key="2">
    <source>
        <dbReference type="Proteomes" id="UP000217211"/>
    </source>
</evidence>
<dbReference type="EMBL" id="CP023067">
    <property type="protein sequence ID" value="ASY62128.1"/>
    <property type="molecule type" value="Genomic_DNA"/>
</dbReference>
<name>A0A249P872_9HYPH</name>
<evidence type="ECO:0000313" key="1">
    <source>
        <dbReference type="EMBL" id="ASY62128.1"/>
    </source>
</evidence>
<protein>
    <submittedName>
        <fullName evidence="1">Uncharacterized protein</fullName>
    </submittedName>
</protein>
<proteinExistence type="predicted"/>
<accession>A0A249P872</accession>
<keyword evidence="2" id="KW-1185">Reference proteome</keyword>
<reference evidence="1 2" key="1">
    <citation type="submission" date="2017-08" db="EMBL/GenBank/DDBJ databases">
        <title>Multipartite genome sequences of Sinorhizobium species nodulating soybeans.</title>
        <authorList>
            <person name="Tian C.F."/>
        </authorList>
    </citation>
    <scope>NUCLEOTIDE SEQUENCE [LARGE SCALE GENOMIC DNA]</scope>
    <source>
        <strain evidence="1 2">CCBAU 05684</strain>
    </source>
</reference>
<sequence>MYLGHPALQSCRSSAGYFPSHEVPSWQMWQALSSRDATEFPCICA</sequence>
<organism evidence="1 2">
    <name type="scientific">Sinorhizobium sojae CCBAU 05684</name>
    <dbReference type="NCBI Taxonomy" id="716928"/>
    <lineage>
        <taxon>Bacteria</taxon>
        <taxon>Pseudomonadati</taxon>
        <taxon>Pseudomonadota</taxon>
        <taxon>Alphaproteobacteria</taxon>
        <taxon>Hyphomicrobiales</taxon>
        <taxon>Rhizobiaceae</taxon>
        <taxon>Sinorhizobium/Ensifer group</taxon>
        <taxon>Sinorhizobium</taxon>
    </lineage>
</organism>
<dbReference type="AlphaFoldDB" id="A0A249P872"/>
<gene>
    <name evidence="1" type="ORF">SJ05684_c06640</name>
</gene>
<dbReference type="KEGG" id="esj:SJ05684_c06640"/>
<dbReference type="Proteomes" id="UP000217211">
    <property type="component" value="Chromosome"/>
</dbReference>